<evidence type="ECO:0000256" key="9">
    <source>
        <dbReference type="ARBA" id="ARBA00032824"/>
    </source>
</evidence>
<comment type="function">
    <text evidence="1">Thiol-specific peroxidase that catalyzes the reduction of hydrogen peroxide and organic hydroperoxides to water and alcohols, respectively. Plays a role in cell protection against oxidative stress by detoxifying peroxides and as sensor of hydrogen peroxide-mediated signaling events.</text>
</comment>
<keyword evidence="7" id="KW-1015">Disulfide bond</keyword>
<evidence type="ECO:0000256" key="7">
    <source>
        <dbReference type="ARBA" id="ARBA00023157"/>
    </source>
</evidence>
<dbReference type="GO" id="GO:0034599">
    <property type="term" value="P:cellular response to oxidative stress"/>
    <property type="evidence" value="ECO:0007669"/>
    <property type="project" value="TreeGrafter"/>
</dbReference>
<feature type="active site" description="Cysteine sulfenic acid (-SOH) intermediate; for peroxidase activity" evidence="13">
    <location>
        <position position="46"/>
    </location>
</feature>
<evidence type="ECO:0000256" key="5">
    <source>
        <dbReference type="ARBA" id="ARBA00022862"/>
    </source>
</evidence>
<dbReference type="SUPFAM" id="SSF52833">
    <property type="entry name" value="Thioredoxin-like"/>
    <property type="match status" value="1"/>
</dbReference>
<dbReference type="Pfam" id="PF00578">
    <property type="entry name" value="AhpC-TSA"/>
    <property type="match status" value="1"/>
</dbReference>
<keyword evidence="4" id="KW-0575">Peroxidase</keyword>
<dbReference type="GO" id="GO:0005737">
    <property type="term" value="C:cytoplasm"/>
    <property type="evidence" value="ECO:0007669"/>
    <property type="project" value="TreeGrafter"/>
</dbReference>
<dbReference type="STRING" id="1116472.MGMO_41c00150"/>
<dbReference type="InterPro" id="IPR013766">
    <property type="entry name" value="Thioredoxin_domain"/>
</dbReference>
<organism evidence="15 16">
    <name type="scientific">Methyloglobulus morosus KoM1</name>
    <dbReference type="NCBI Taxonomy" id="1116472"/>
    <lineage>
        <taxon>Bacteria</taxon>
        <taxon>Pseudomonadati</taxon>
        <taxon>Pseudomonadota</taxon>
        <taxon>Gammaproteobacteria</taxon>
        <taxon>Methylococcales</taxon>
        <taxon>Methylococcaceae</taxon>
        <taxon>Methyloglobulus</taxon>
    </lineage>
</organism>
<dbReference type="CDD" id="cd03017">
    <property type="entry name" value="PRX_BCP"/>
    <property type="match status" value="1"/>
</dbReference>
<comment type="caution">
    <text evidence="15">The sequence shown here is derived from an EMBL/GenBank/DDBJ whole genome shotgun (WGS) entry which is preliminary data.</text>
</comment>
<dbReference type="InterPro" id="IPR050924">
    <property type="entry name" value="Peroxiredoxin_BCP/PrxQ"/>
</dbReference>
<keyword evidence="16" id="KW-1185">Reference proteome</keyword>
<dbReference type="RefSeq" id="WP_023494018.1">
    <property type="nucleotide sequence ID" value="NZ_AYLO01000040.1"/>
</dbReference>
<evidence type="ECO:0000256" key="3">
    <source>
        <dbReference type="ARBA" id="ARBA00013017"/>
    </source>
</evidence>
<evidence type="ECO:0000256" key="6">
    <source>
        <dbReference type="ARBA" id="ARBA00023002"/>
    </source>
</evidence>
<accession>V5BYN4</accession>
<dbReference type="FunFam" id="3.40.30.10:FF:000007">
    <property type="entry name" value="Thioredoxin-dependent thiol peroxidase"/>
    <property type="match status" value="1"/>
</dbReference>
<dbReference type="GO" id="GO:0008379">
    <property type="term" value="F:thioredoxin peroxidase activity"/>
    <property type="evidence" value="ECO:0007669"/>
    <property type="project" value="TreeGrafter"/>
</dbReference>
<dbReference type="Proteomes" id="UP000017842">
    <property type="component" value="Unassembled WGS sequence"/>
</dbReference>
<dbReference type="AlphaFoldDB" id="V5BYN4"/>
<dbReference type="PROSITE" id="PS51352">
    <property type="entry name" value="THIOREDOXIN_2"/>
    <property type="match status" value="1"/>
</dbReference>
<dbReference type="Gene3D" id="3.40.30.10">
    <property type="entry name" value="Glutaredoxin"/>
    <property type="match status" value="1"/>
</dbReference>
<keyword evidence="5" id="KW-0049">Antioxidant</keyword>
<evidence type="ECO:0000256" key="1">
    <source>
        <dbReference type="ARBA" id="ARBA00003330"/>
    </source>
</evidence>
<evidence type="ECO:0000256" key="4">
    <source>
        <dbReference type="ARBA" id="ARBA00022559"/>
    </source>
</evidence>
<comment type="similarity">
    <text evidence="10">Belongs to the peroxiredoxin family. BCP/PrxQ subfamily.</text>
</comment>
<evidence type="ECO:0000256" key="12">
    <source>
        <dbReference type="ARBA" id="ARBA00049091"/>
    </source>
</evidence>
<gene>
    <name evidence="15" type="ORF">MGMO_41c00150</name>
</gene>
<dbReference type="PATRIC" id="fig|1116472.3.peg.1175"/>
<dbReference type="PANTHER" id="PTHR42801:SF4">
    <property type="entry name" value="AHPC_TSA FAMILY PROTEIN"/>
    <property type="match status" value="1"/>
</dbReference>
<dbReference type="PANTHER" id="PTHR42801">
    <property type="entry name" value="THIOREDOXIN-DEPENDENT PEROXIDE REDUCTASE"/>
    <property type="match status" value="1"/>
</dbReference>
<dbReference type="InterPro" id="IPR024706">
    <property type="entry name" value="Peroxiredoxin_AhpC-typ"/>
</dbReference>
<sequence length="158" mass="17827">MSIPHIGDVLPNFEAPATGDKAVKLSDYRGKFVVLYFYPKDSTPGCTLEGQDFRDNIERFSALNAVILGVSRDSLKSHENFKCKQEFPFDLLSDTDESLCQLFDVIKMKNMYGKQVRGIERSTFLIDPHGALVREWRKVSVKGHCEQVLSALTELSGH</sequence>
<evidence type="ECO:0000313" key="15">
    <source>
        <dbReference type="EMBL" id="ESS72949.1"/>
    </source>
</evidence>
<dbReference type="EMBL" id="AYLO01000040">
    <property type="protein sequence ID" value="ESS72949.1"/>
    <property type="molecule type" value="Genomic_DNA"/>
</dbReference>
<feature type="domain" description="Thioredoxin" evidence="14">
    <location>
        <begin position="4"/>
        <end position="157"/>
    </location>
</feature>
<evidence type="ECO:0000256" key="10">
    <source>
        <dbReference type="ARBA" id="ARBA00038489"/>
    </source>
</evidence>
<evidence type="ECO:0000256" key="8">
    <source>
        <dbReference type="ARBA" id="ARBA00023284"/>
    </source>
</evidence>
<name>V5BYN4_9GAMM</name>
<evidence type="ECO:0000256" key="2">
    <source>
        <dbReference type="ARBA" id="ARBA00011245"/>
    </source>
</evidence>
<dbReference type="PIRSF" id="PIRSF000239">
    <property type="entry name" value="AHPC"/>
    <property type="match status" value="1"/>
</dbReference>
<keyword evidence="6" id="KW-0560">Oxidoreductase</keyword>
<evidence type="ECO:0000256" key="13">
    <source>
        <dbReference type="PIRSR" id="PIRSR000239-1"/>
    </source>
</evidence>
<keyword evidence="8" id="KW-0676">Redox-active center</keyword>
<evidence type="ECO:0000256" key="11">
    <source>
        <dbReference type="ARBA" id="ARBA00042639"/>
    </source>
</evidence>
<dbReference type="EC" id="1.11.1.24" evidence="3"/>
<proteinExistence type="inferred from homology"/>
<dbReference type="GO" id="GO:0045454">
    <property type="term" value="P:cell redox homeostasis"/>
    <property type="evidence" value="ECO:0007669"/>
    <property type="project" value="TreeGrafter"/>
</dbReference>
<dbReference type="InterPro" id="IPR000866">
    <property type="entry name" value="AhpC/TSA"/>
</dbReference>
<protein>
    <recommendedName>
        <fullName evidence="3">thioredoxin-dependent peroxiredoxin</fullName>
        <ecNumber evidence="3">1.11.1.24</ecNumber>
    </recommendedName>
    <alternativeName>
        <fullName evidence="9">Thioredoxin peroxidase</fullName>
    </alternativeName>
    <alternativeName>
        <fullName evidence="11">Thioredoxin-dependent peroxiredoxin Bcp</fullName>
    </alternativeName>
</protein>
<dbReference type="eggNOG" id="COG1225">
    <property type="taxonomic scope" value="Bacteria"/>
</dbReference>
<comment type="subunit">
    <text evidence="2">Monomer.</text>
</comment>
<evidence type="ECO:0000259" key="14">
    <source>
        <dbReference type="PROSITE" id="PS51352"/>
    </source>
</evidence>
<evidence type="ECO:0000313" key="16">
    <source>
        <dbReference type="Proteomes" id="UP000017842"/>
    </source>
</evidence>
<reference evidence="15 16" key="1">
    <citation type="journal article" date="2013" name="Genome Announc.">
        <title>Draft Genome Sequence of the Methanotrophic Gammaproteobacterium Methyloglobulus morosus DSM 22980 Strain KoM1.</title>
        <authorList>
            <person name="Poehlein A."/>
            <person name="Deutzmann J.S."/>
            <person name="Daniel R."/>
            <person name="Simeonova D.D."/>
        </authorList>
    </citation>
    <scope>NUCLEOTIDE SEQUENCE [LARGE SCALE GENOMIC DNA]</scope>
    <source>
        <strain evidence="15 16">KoM1</strain>
    </source>
</reference>
<dbReference type="OrthoDB" id="9812811at2"/>
<comment type="catalytic activity">
    <reaction evidence="12">
        <text>a hydroperoxide + [thioredoxin]-dithiol = an alcohol + [thioredoxin]-disulfide + H2O</text>
        <dbReference type="Rhea" id="RHEA:62620"/>
        <dbReference type="Rhea" id="RHEA-COMP:10698"/>
        <dbReference type="Rhea" id="RHEA-COMP:10700"/>
        <dbReference type="ChEBI" id="CHEBI:15377"/>
        <dbReference type="ChEBI" id="CHEBI:29950"/>
        <dbReference type="ChEBI" id="CHEBI:30879"/>
        <dbReference type="ChEBI" id="CHEBI:35924"/>
        <dbReference type="ChEBI" id="CHEBI:50058"/>
        <dbReference type="EC" id="1.11.1.24"/>
    </reaction>
</comment>
<dbReference type="InterPro" id="IPR036249">
    <property type="entry name" value="Thioredoxin-like_sf"/>
</dbReference>